<dbReference type="Pfam" id="PF13478">
    <property type="entry name" value="XdhC_C"/>
    <property type="match status" value="1"/>
</dbReference>
<dbReference type="AlphaFoldDB" id="A0A5R9IEZ7"/>
<name>A0A5R9IEZ7_9GAMM</name>
<evidence type="ECO:0000259" key="2">
    <source>
        <dbReference type="Pfam" id="PF13478"/>
    </source>
</evidence>
<dbReference type="OrthoDB" id="9815497at2"/>
<evidence type="ECO:0000259" key="1">
    <source>
        <dbReference type="Pfam" id="PF02625"/>
    </source>
</evidence>
<reference evidence="3 4" key="1">
    <citation type="submission" date="2019-05" db="EMBL/GenBank/DDBJ databases">
        <title>Genome sequences of Thalassotalea litorea 1K03283.</title>
        <authorList>
            <person name="Zhang D."/>
        </authorList>
    </citation>
    <scope>NUCLEOTIDE SEQUENCE [LARGE SCALE GENOMIC DNA]</scope>
    <source>
        <strain evidence="3 4">MCCC 1K03283</strain>
    </source>
</reference>
<dbReference type="InterPro" id="IPR003777">
    <property type="entry name" value="XdhC_CoxI"/>
</dbReference>
<keyword evidence="4" id="KW-1185">Reference proteome</keyword>
<accession>A0A5R9IEZ7</accession>
<evidence type="ECO:0000313" key="4">
    <source>
        <dbReference type="Proteomes" id="UP000307790"/>
    </source>
</evidence>
<protein>
    <submittedName>
        <fullName evidence="3">XdhC family protein</fullName>
    </submittedName>
</protein>
<dbReference type="Pfam" id="PF02625">
    <property type="entry name" value="XdhC_CoxI"/>
    <property type="match status" value="1"/>
</dbReference>
<comment type="caution">
    <text evidence="3">The sequence shown here is derived from an EMBL/GenBank/DDBJ whole genome shotgun (WGS) entry which is preliminary data.</text>
</comment>
<dbReference type="Proteomes" id="UP000307790">
    <property type="component" value="Unassembled WGS sequence"/>
</dbReference>
<gene>
    <name evidence="3" type="ORF">FE810_15285</name>
</gene>
<dbReference type="Gene3D" id="3.40.50.720">
    <property type="entry name" value="NAD(P)-binding Rossmann-like Domain"/>
    <property type="match status" value="1"/>
</dbReference>
<dbReference type="PANTHER" id="PTHR30388">
    <property type="entry name" value="ALDEHYDE OXIDOREDUCTASE MOLYBDENUM COFACTOR ASSEMBLY PROTEIN"/>
    <property type="match status" value="1"/>
</dbReference>
<dbReference type="InterPro" id="IPR052698">
    <property type="entry name" value="MoCofactor_Util/Proc"/>
</dbReference>
<organism evidence="3 4">
    <name type="scientific">Thalassotalea litorea</name>
    <dbReference type="NCBI Taxonomy" id="2020715"/>
    <lineage>
        <taxon>Bacteria</taxon>
        <taxon>Pseudomonadati</taxon>
        <taxon>Pseudomonadota</taxon>
        <taxon>Gammaproteobacteria</taxon>
        <taxon>Alteromonadales</taxon>
        <taxon>Colwelliaceae</taxon>
        <taxon>Thalassotalea</taxon>
    </lineage>
</organism>
<proteinExistence type="predicted"/>
<dbReference type="RefSeq" id="WP_138321239.1">
    <property type="nucleotide sequence ID" value="NZ_VCBC01000018.1"/>
</dbReference>
<evidence type="ECO:0000313" key="3">
    <source>
        <dbReference type="EMBL" id="TLU61190.1"/>
    </source>
</evidence>
<sequence length="326" mass="36564">MQLTDFDVLKQANIWFEQQKMFWMCTIIGTYGSAPRPIGSIFITDGKQRVGSISGGCLEDAFVDMLERGEFEQHDQIFVYGKHLDEPNVVRELPCGGTIRLLVEPMRQNEDNRQHLHQWLTTAEAKQPCQRVIDLSSKTSHKQLVMLENETAQVIGETASTITLTYGQVWSILLLGIGQVTQHVAELGIMAGYDVKLCDMRKELADSWSFTKARGGVDIEWRSPDDFIEQYANERSAVLALAHDPRIDDVGLMTVFETDAFYIGAMGSSRTSANRRERLSRICGFTESEFKRLHAPIGLPIGSKTPVEIAIAILADIIRVRNGKGE</sequence>
<feature type="domain" description="XdhC- CoxI" evidence="1">
    <location>
        <begin position="15"/>
        <end position="65"/>
    </location>
</feature>
<feature type="domain" description="XdhC Rossmann" evidence="2">
    <location>
        <begin position="173"/>
        <end position="317"/>
    </location>
</feature>
<dbReference type="InterPro" id="IPR027051">
    <property type="entry name" value="XdhC_Rossmann_dom"/>
</dbReference>
<dbReference type="EMBL" id="VCBC01000018">
    <property type="protein sequence ID" value="TLU61190.1"/>
    <property type="molecule type" value="Genomic_DNA"/>
</dbReference>
<dbReference type="PANTHER" id="PTHR30388:SF4">
    <property type="entry name" value="MOLYBDENUM COFACTOR INSERTION CHAPERONE PAOD"/>
    <property type="match status" value="1"/>
</dbReference>